<dbReference type="GO" id="GO:0016887">
    <property type="term" value="F:ATP hydrolysis activity"/>
    <property type="evidence" value="ECO:0007669"/>
    <property type="project" value="InterPro"/>
</dbReference>
<dbReference type="InterPro" id="IPR050153">
    <property type="entry name" value="Metal_Ion_Import_ABC"/>
</dbReference>
<evidence type="ECO:0000256" key="2">
    <source>
        <dbReference type="ARBA" id="ARBA00022448"/>
    </source>
</evidence>
<name>A0A2L1CCI3_METMI</name>
<dbReference type="InterPro" id="IPR003439">
    <property type="entry name" value="ABC_transporter-like_ATP-bd"/>
</dbReference>
<dbReference type="Pfam" id="PF00005">
    <property type="entry name" value="ABC_tran"/>
    <property type="match status" value="1"/>
</dbReference>
<dbReference type="Gene3D" id="3.40.50.300">
    <property type="entry name" value="P-loop containing nucleotide triphosphate hydrolases"/>
    <property type="match status" value="1"/>
</dbReference>
<dbReference type="FunFam" id="3.40.50.300:FF:000134">
    <property type="entry name" value="Iron-enterobactin ABC transporter ATP-binding protein"/>
    <property type="match status" value="1"/>
</dbReference>
<dbReference type="PANTHER" id="PTHR42734:SF6">
    <property type="entry name" value="MOLYBDATE IMPORT ATP-BINDING PROTEIN MOLC"/>
    <property type="match status" value="1"/>
</dbReference>
<dbReference type="PROSITE" id="PS00211">
    <property type="entry name" value="ABC_TRANSPORTER_1"/>
    <property type="match status" value="1"/>
</dbReference>
<keyword evidence="4 6" id="KW-0067">ATP-binding</keyword>
<sequence>MIGSGENMIVSVEGVEFKYKSTEILKDVKFEVEKGEVVSILGINGAGKSTLIKCINKILPPKKGTITVENLDVNKMDRLDLAKKVGYVPQRSNGNYMTVFDALLLGRKPHIKWEISKKDIEITENVLKLLDLEKYALRNTNELSGGELQKVIIGRALVQEPKLILLDEPTNNLDLKNQLEVMRILKDVSVSQNITSIIVMHDINLALRYSDKFLMLKDGKIFAEGGKEIINSQNIMEVYGVNTYVHNLNGHLTIVPEEGY</sequence>
<comment type="similarity">
    <text evidence="1">Belongs to the ABC transporter superfamily.</text>
</comment>
<dbReference type="InterPro" id="IPR027417">
    <property type="entry name" value="P-loop_NTPase"/>
</dbReference>
<dbReference type="SUPFAM" id="SSF52540">
    <property type="entry name" value="P-loop containing nucleoside triphosphate hydrolases"/>
    <property type="match status" value="1"/>
</dbReference>
<dbReference type="CDD" id="cd03214">
    <property type="entry name" value="ABC_Iron-Siderophores_B12_Hemin"/>
    <property type="match status" value="1"/>
</dbReference>
<dbReference type="PROSITE" id="PS50893">
    <property type="entry name" value="ABC_TRANSPORTER_2"/>
    <property type="match status" value="1"/>
</dbReference>
<gene>
    <name evidence="6" type="primary">yusV_3</name>
    <name evidence="6" type="ORF">MMJJ_16620</name>
</gene>
<dbReference type="EMBL" id="CP026606">
    <property type="protein sequence ID" value="AVB77033.1"/>
    <property type="molecule type" value="Genomic_DNA"/>
</dbReference>
<protein>
    <submittedName>
        <fullName evidence="6">Putative siderophore transport system ATP-binding protein YusV</fullName>
    </submittedName>
</protein>
<evidence type="ECO:0000259" key="5">
    <source>
        <dbReference type="PROSITE" id="PS50893"/>
    </source>
</evidence>
<dbReference type="PANTHER" id="PTHR42734">
    <property type="entry name" value="METAL TRANSPORT SYSTEM ATP-BINDING PROTEIN TM_0124-RELATED"/>
    <property type="match status" value="1"/>
</dbReference>
<dbReference type="Proteomes" id="UP000239462">
    <property type="component" value="Chromosome"/>
</dbReference>
<dbReference type="SMART" id="SM00382">
    <property type="entry name" value="AAA"/>
    <property type="match status" value="1"/>
</dbReference>
<dbReference type="InterPro" id="IPR017871">
    <property type="entry name" value="ABC_transporter-like_CS"/>
</dbReference>
<dbReference type="KEGG" id="mmad:MMJJ_16620"/>
<keyword evidence="3" id="KW-0547">Nucleotide-binding</keyword>
<dbReference type="InterPro" id="IPR003593">
    <property type="entry name" value="AAA+_ATPase"/>
</dbReference>
<accession>A0A2L1CCI3</accession>
<evidence type="ECO:0000313" key="6">
    <source>
        <dbReference type="EMBL" id="AVB77033.1"/>
    </source>
</evidence>
<reference evidence="7" key="1">
    <citation type="journal article" date="2018" name="Genome Announc.">
        <title>Complete Genome Sequence of the Methanococcus maripaludis Type Strain JJ (DSM 2067), a Model for Selenoprotein Synthesis in Archaea.</title>
        <authorList>
            <person name="Poehlein A."/>
            <person name="Heym D."/>
            <person name="Quitzke V."/>
            <person name="Fersch J."/>
            <person name="Daniel R."/>
            <person name="Rother M."/>
        </authorList>
    </citation>
    <scope>NUCLEOTIDE SEQUENCE [LARGE SCALE GENOMIC DNA]</scope>
    <source>
        <strain evidence="7">DSM 2067</strain>
    </source>
</reference>
<organism evidence="6 7">
    <name type="scientific">Methanococcus maripaludis</name>
    <name type="common">Methanococcus deltae</name>
    <dbReference type="NCBI Taxonomy" id="39152"/>
    <lineage>
        <taxon>Archaea</taxon>
        <taxon>Methanobacteriati</taxon>
        <taxon>Methanobacteriota</taxon>
        <taxon>Methanomada group</taxon>
        <taxon>Methanococci</taxon>
        <taxon>Methanococcales</taxon>
        <taxon>Methanococcaceae</taxon>
        <taxon>Methanococcus</taxon>
    </lineage>
</organism>
<evidence type="ECO:0000313" key="7">
    <source>
        <dbReference type="Proteomes" id="UP000239462"/>
    </source>
</evidence>
<evidence type="ECO:0000256" key="4">
    <source>
        <dbReference type="ARBA" id="ARBA00022840"/>
    </source>
</evidence>
<feature type="domain" description="ABC transporter" evidence="5">
    <location>
        <begin position="10"/>
        <end position="243"/>
    </location>
</feature>
<keyword evidence="2" id="KW-0813">Transport</keyword>
<dbReference type="AlphaFoldDB" id="A0A2L1CCI3"/>
<proteinExistence type="inferred from homology"/>
<evidence type="ECO:0000256" key="1">
    <source>
        <dbReference type="ARBA" id="ARBA00005417"/>
    </source>
</evidence>
<dbReference type="GO" id="GO:0005524">
    <property type="term" value="F:ATP binding"/>
    <property type="evidence" value="ECO:0007669"/>
    <property type="project" value="UniProtKB-KW"/>
</dbReference>
<evidence type="ECO:0000256" key="3">
    <source>
        <dbReference type="ARBA" id="ARBA00022741"/>
    </source>
</evidence>